<accession>A0AAD7CTG1</accession>
<dbReference type="Pfam" id="PF08241">
    <property type="entry name" value="Methyltransf_11"/>
    <property type="match status" value="1"/>
</dbReference>
<dbReference type="InterPro" id="IPR013216">
    <property type="entry name" value="Methyltransf_11"/>
</dbReference>
<dbReference type="CDD" id="cd02440">
    <property type="entry name" value="AdoMet_MTases"/>
    <property type="match status" value="1"/>
</dbReference>
<keyword evidence="3" id="KW-1185">Reference proteome</keyword>
<name>A0AAD7CTG1_MYCRO</name>
<protein>
    <recommendedName>
        <fullName evidence="1">Methyltransferase type 11 domain-containing protein</fullName>
    </recommendedName>
</protein>
<reference evidence="2" key="1">
    <citation type="submission" date="2023-03" db="EMBL/GenBank/DDBJ databases">
        <title>Massive genome expansion in bonnet fungi (Mycena s.s.) driven by repeated elements and novel gene families across ecological guilds.</title>
        <authorList>
            <consortium name="Lawrence Berkeley National Laboratory"/>
            <person name="Harder C.B."/>
            <person name="Miyauchi S."/>
            <person name="Viragh M."/>
            <person name="Kuo A."/>
            <person name="Thoen E."/>
            <person name="Andreopoulos B."/>
            <person name="Lu D."/>
            <person name="Skrede I."/>
            <person name="Drula E."/>
            <person name="Henrissat B."/>
            <person name="Morin E."/>
            <person name="Kohler A."/>
            <person name="Barry K."/>
            <person name="LaButti K."/>
            <person name="Morin E."/>
            <person name="Salamov A."/>
            <person name="Lipzen A."/>
            <person name="Mereny Z."/>
            <person name="Hegedus B."/>
            <person name="Baldrian P."/>
            <person name="Stursova M."/>
            <person name="Weitz H."/>
            <person name="Taylor A."/>
            <person name="Grigoriev I.V."/>
            <person name="Nagy L.G."/>
            <person name="Martin F."/>
            <person name="Kauserud H."/>
        </authorList>
    </citation>
    <scope>NUCLEOTIDE SEQUENCE</scope>
    <source>
        <strain evidence="2">CBHHK067</strain>
    </source>
</reference>
<dbReference type="GO" id="GO:0008757">
    <property type="term" value="F:S-adenosylmethionine-dependent methyltransferase activity"/>
    <property type="evidence" value="ECO:0007669"/>
    <property type="project" value="InterPro"/>
</dbReference>
<evidence type="ECO:0000313" key="3">
    <source>
        <dbReference type="Proteomes" id="UP001221757"/>
    </source>
</evidence>
<gene>
    <name evidence="2" type="ORF">B0H17DRAFT_953052</name>
</gene>
<feature type="non-terminal residue" evidence="2">
    <location>
        <position position="129"/>
    </location>
</feature>
<evidence type="ECO:0000313" key="2">
    <source>
        <dbReference type="EMBL" id="KAJ7662433.1"/>
    </source>
</evidence>
<dbReference type="EMBL" id="JARKIE010000240">
    <property type="protein sequence ID" value="KAJ7662433.1"/>
    <property type="molecule type" value="Genomic_DNA"/>
</dbReference>
<proteinExistence type="predicted"/>
<dbReference type="Proteomes" id="UP001221757">
    <property type="component" value="Unassembled WGS sequence"/>
</dbReference>
<dbReference type="SUPFAM" id="SSF53335">
    <property type="entry name" value="S-adenosyl-L-methionine-dependent methyltransferases"/>
    <property type="match status" value="1"/>
</dbReference>
<dbReference type="AlphaFoldDB" id="A0AAD7CTG1"/>
<comment type="caution">
    <text evidence="2">The sequence shown here is derived from an EMBL/GenBank/DDBJ whole genome shotgun (WGS) entry which is preliminary data.</text>
</comment>
<organism evidence="2 3">
    <name type="scientific">Mycena rosella</name>
    <name type="common">Pink bonnet</name>
    <name type="synonym">Agaricus rosellus</name>
    <dbReference type="NCBI Taxonomy" id="1033263"/>
    <lineage>
        <taxon>Eukaryota</taxon>
        <taxon>Fungi</taxon>
        <taxon>Dikarya</taxon>
        <taxon>Basidiomycota</taxon>
        <taxon>Agaricomycotina</taxon>
        <taxon>Agaricomycetes</taxon>
        <taxon>Agaricomycetidae</taxon>
        <taxon>Agaricales</taxon>
        <taxon>Marasmiineae</taxon>
        <taxon>Mycenaceae</taxon>
        <taxon>Mycena</taxon>
    </lineage>
</organism>
<sequence length="129" mass="13962">IPANIHFELLGLCAELPFEPGTFDIVHSRLVMTHVSHKRRGRLETAARLVKPGGLLLVEDLDLGSLVKAGGPAVRRLASNIIRTWSARGADAELGRKMEAAIASLEYFPHVQACRVDIPLGGNSSGRFL</sequence>
<dbReference type="InterPro" id="IPR029063">
    <property type="entry name" value="SAM-dependent_MTases_sf"/>
</dbReference>
<dbReference type="Gene3D" id="3.40.50.150">
    <property type="entry name" value="Vaccinia Virus protein VP39"/>
    <property type="match status" value="1"/>
</dbReference>
<evidence type="ECO:0000259" key="1">
    <source>
        <dbReference type="Pfam" id="PF08241"/>
    </source>
</evidence>
<feature type="domain" description="Methyltransferase type 11" evidence="1">
    <location>
        <begin position="12"/>
        <end position="58"/>
    </location>
</feature>